<protein>
    <recommendedName>
        <fullName evidence="6">Thioredoxin reductase</fullName>
        <ecNumber evidence="6">1.8.1.9</ecNumber>
    </recommendedName>
</protein>
<dbReference type="InterPro" id="IPR036188">
    <property type="entry name" value="FAD/NAD-bd_sf"/>
</dbReference>
<dbReference type="InterPro" id="IPR023753">
    <property type="entry name" value="FAD/NAD-binding_dom"/>
</dbReference>
<evidence type="ECO:0000313" key="10">
    <source>
        <dbReference type="Proteomes" id="UP000811545"/>
    </source>
</evidence>
<comment type="cofactor">
    <cofactor evidence="7">
        <name>FAD</name>
        <dbReference type="ChEBI" id="CHEBI:57692"/>
    </cofactor>
    <text evidence="7">Binds 1 FAD per subunit.</text>
</comment>
<dbReference type="GO" id="GO:0004791">
    <property type="term" value="F:thioredoxin-disulfide reductase (NADPH) activity"/>
    <property type="evidence" value="ECO:0007669"/>
    <property type="project" value="UniProtKB-UniRule"/>
</dbReference>
<dbReference type="Proteomes" id="UP000811545">
    <property type="component" value="Unassembled WGS sequence"/>
</dbReference>
<dbReference type="Pfam" id="PF07992">
    <property type="entry name" value="Pyr_redox_2"/>
    <property type="match status" value="1"/>
</dbReference>
<dbReference type="InterPro" id="IPR008255">
    <property type="entry name" value="Pyr_nucl-diS_OxRdtase_2_AS"/>
</dbReference>
<dbReference type="Gene3D" id="3.50.50.60">
    <property type="entry name" value="FAD/NAD(P)-binding domain"/>
    <property type="match status" value="2"/>
</dbReference>
<name>A0A9E2BFS6_PSYF1</name>
<dbReference type="SUPFAM" id="SSF51905">
    <property type="entry name" value="FAD/NAD(P)-binding domain"/>
    <property type="match status" value="1"/>
</dbReference>
<sequence>MEKIFDLIVLGGGPAGLTACLYARRFGLEVLLIEKLTLGGTINLTDRVDNYPGFPEGISGKELGSLLADHCQSYEAETVYDEVKRVAFENNSYFLEGEFNIYQAKSLIYCTGTKPKTTGIAGEDKFYGRGVSFCAACDAYMFKDKEVAVIGGGDSAVVEAIYLASLSNKVYIIHRRNQLRAVKSLQDKLVKMENISIVWNSIPLKIIGEKEVAGLEIKNVKTEEIAFIPIKGVFIYVGETPQTELIKNLVNLDENGYILTDEFMQTSTPGLFIAGDVRKKPFRQIVTAVSDGAIAAFSAYHYLEEIKK</sequence>
<dbReference type="NCBIfam" id="TIGR01292">
    <property type="entry name" value="TRX_reduct"/>
    <property type="match status" value="1"/>
</dbReference>
<evidence type="ECO:0000256" key="5">
    <source>
        <dbReference type="ARBA" id="ARBA00023284"/>
    </source>
</evidence>
<keyword evidence="3 6" id="KW-0560">Oxidoreductase</keyword>
<evidence type="ECO:0000256" key="6">
    <source>
        <dbReference type="RuleBase" id="RU003880"/>
    </source>
</evidence>
<comment type="caution">
    <text evidence="9">The sequence shown here is derived from an EMBL/GenBank/DDBJ whole genome shotgun (WGS) entry which is preliminary data.</text>
</comment>
<feature type="domain" description="FAD/NAD(P)-binding" evidence="8">
    <location>
        <begin position="5"/>
        <end position="292"/>
    </location>
</feature>
<evidence type="ECO:0000313" key="9">
    <source>
        <dbReference type="EMBL" id="MBT9144800.1"/>
    </source>
</evidence>
<keyword evidence="4" id="KW-1015">Disulfide bond</keyword>
<gene>
    <name evidence="9" type="primary">trxB</name>
    <name evidence="9" type="ORF">DDT42_00651</name>
</gene>
<dbReference type="PRINTS" id="PR00368">
    <property type="entry name" value="FADPNR"/>
</dbReference>
<dbReference type="GO" id="GO:0019430">
    <property type="term" value="P:removal of superoxide radicals"/>
    <property type="evidence" value="ECO:0007669"/>
    <property type="project" value="UniProtKB-UniRule"/>
</dbReference>
<dbReference type="EC" id="1.8.1.9" evidence="6"/>
<keyword evidence="1 6" id="KW-0285">Flavoprotein</keyword>
<comment type="similarity">
    <text evidence="6">Belongs to the class-II pyridine nucleotide-disulfide oxidoreductase family.</text>
</comment>
<keyword evidence="7" id="KW-0521">NADP</keyword>
<evidence type="ECO:0000256" key="3">
    <source>
        <dbReference type="ARBA" id="ARBA00023002"/>
    </source>
</evidence>
<organism evidence="9 10">
    <name type="scientific">Psychracetigena formicireducens</name>
    <dbReference type="NCBI Taxonomy" id="2986056"/>
    <lineage>
        <taxon>Bacteria</taxon>
        <taxon>Bacillati</taxon>
        <taxon>Candidatus Lithacetigenota</taxon>
        <taxon>Candidatus Psychracetigena</taxon>
    </lineage>
</organism>
<accession>A0A9E2BFS6</accession>
<dbReference type="PROSITE" id="PS00573">
    <property type="entry name" value="PYRIDINE_REDOX_2"/>
    <property type="match status" value="1"/>
</dbReference>
<dbReference type="EMBL" id="QLTW01000023">
    <property type="protein sequence ID" value="MBT9144800.1"/>
    <property type="molecule type" value="Genomic_DNA"/>
</dbReference>
<dbReference type="AlphaFoldDB" id="A0A9E2BFS6"/>
<keyword evidence="5 6" id="KW-0676">Redox-active center</keyword>
<evidence type="ECO:0000256" key="1">
    <source>
        <dbReference type="ARBA" id="ARBA00022630"/>
    </source>
</evidence>
<evidence type="ECO:0000256" key="4">
    <source>
        <dbReference type="ARBA" id="ARBA00023157"/>
    </source>
</evidence>
<dbReference type="InterPro" id="IPR050097">
    <property type="entry name" value="Ferredoxin-NADP_redctase_2"/>
</dbReference>
<dbReference type="InterPro" id="IPR005982">
    <property type="entry name" value="Thioredox_Rdtase"/>
</dbReference>
<evidence type="ECO:0000256" key="2">
    <source>
        <dbReference type="ARBA" id="ARBA00022827"/>
    </source>
</evidence>
<dbReference type="PROSITE" id="PS51257">
    <property type="entry name" value="PROKAR_LIPOPROTEIN"/>
    <property type="match status" value="1"/>
</dbReference>
<comment type="catalytic activity">
    <reaction evidence="6">
        <text>[thioredoxin]-dithiol + NADP(+) = [thioredoxin]-disulfide + NADPH + H(+)</text>
        <dbReference type="Rhea" id="RHEA:20345"/>
        <dbReference type="Rhea" id="RHEA-COMP:10698"/>
        <dbReference type="Rhea" id="RHEA-COMP:10700"/>
        <dbReference type="ChEBI" id="CHEBI:15378"/>
        <dbReference type="ChEBI" id="CHEBI:29950"/>
        <dbReference type="ChEBI" id="CHEBI:50058"/>
        <dbReference type="ChEBI" id="CHEBI:57783"/>
        <dbReference type="ChEBI" id="CHEBI:58349"/>
        <dbReference type="EC" id="1.8.1.9"/>
    </reaction>
</comment>
<comment type="subunit">
    <text evidence="6">Homodimer.</text>
</comment>
<proteinExistence type="inferred from homology"/>
<reference evidence="9 10" key="1">
    <citation type="journal article" date="2021" name="bioRxiv">
        <title>Unique metabolic strategies in Hadean analogues reveal hints for primordial physiology.</title>
        <authorList>
            <person name="Nobu M.K."/>
            <person name="Nakai R."/>
            <person name="Tamazawa S."/>
            <person name="Mori H."/>
            <person name="Toyoda A."/>
            <person name="Ijiri A."/>
            <person name="Suzuki S."/>
            <person name="Kurokawa K."/>
            <person name="Kamagata Y."/>
            <person name="Tamaki H."/>
        </authorList>
    </citation>
    <scope>NUCLEOTIDE SEQUENCE [LARGE SCALE GENOMIC DNA]</scope>
    <source>
        <strain evidence="9">BS525</strain>
    </source>
</reference>
<dbReference type="PRINTS" id="PR00469">
    <property type="entry name" value="PNDRDTASEII"/>
</dbReference>
<dbReference type="GO" id="GO:0005737">
    <property type="term" value="C:cytoplasm"/>
    <property type="evidence" value="ECO:0007669"/>
    <property type="project" value="InterPro"/>
</dbReference>
<keyword evidence="2 6" id="KW-0274">FAD</keyword>
<evidence type="ECO:0000259" key="8">
    <source>
        <dbReference type="Pfam" id="PF07992"/>
    </source>
</evidence>
<evidence type="ECO:0000256" key="7">
    <source>
        <dbReference type="RuleBase" id="RU003881"/>
    </source>
</evidence>
<dbReference type="PANTHER" id="PTHR48105">
    <property type="entry name" value="THIOREDOXIN REDUCTASE 1-RELATED-RELATED"/>
    <property type="match status" value="1"/>
</dbReference>